<reference evidence="2" key="1">
    <citation type="submission" date="2017-03" db="EMBL/GenBank/DDBJ databases">
        <title>Phytopthora megakarya and P. palmivora, two closely related causual agents of cacao black pod achieved similar genome size and gene model numbers by different mechanisms.</title>
        <authorList>
            <person name="Ali S."/>
            <person name="Shao J."/>
            <person name="Larry D.J."/>
            <person name="Kronmiller B."/>
            <person name="Shen D."/>
            <person name="Strem M.D."/>
            <person name="Melnick R.L."/>
            <person name="Guiltinan M.J."/>
            <person name="Tyler B.M."/>
            <person name="Meinhardt L.W."/>
            <person name="Bailey B.A."/>
        </authorList>
    </citation>
    <scope>NUCLEOTIDE SEQUENCE [LARGE SCALE GENOMIC DNA]</scope>
    <source>
        <strain evidence="2">zdho120</strain>
    </source>
</reference>
<dbReference type="Proteomes" id="UP000198211">
    <property type="component" value="Unassembled WGS sequence"/>
</dbReference>
<name>A0A225UFN3_9STRA</name>
<protein>
    <submittedName>
        <fullName evidence="1">Uncharacterized protein</fullName>
    </submittedName>
</protein>
<evidence type="ECO:0000313" key="1">
    <source>
        <dbReference type="EMBL" id="OWY92027.1"/>
    </source>
</evidence>
<dbReference type="AlphaFoldDB" id="A0A225UFN3"/>
<sequence>MLCGAPLELEDSAFKILYEEADDVLVRWLEHNVAWVQVAAHKTSEEKLTAETLTRLVLVRRNGAVCWSLSQDCLSTWTCVNGPGKSEPSSFCSSSPSQGFGLDERHLTRFKNASFNWRTRYELAHTTTIILKHNRAQIKRMDACKGGTVVGSSRES</sequence>
<keyword evidence="2" id="KW-1185">Reference proteome</keyword>
<dbReference type="EMBL" id="NBNE01018948">
    <property type="protein sequence ID" value="OWY92027.1"/>
    <property type="molecule type" value="Genomic_DNA"/>
</dbReference>
<gene>
    <name evidence="1" type="ORF">PHMEG_00039132</name>
</gene>
<accession>A0A225UFN3</accession>
<dbReference type="OrthoDB" id="128460at2759"/>
<proteinExistence type="predicted"/>
<organism evidence="1 2">
    <name type="scientific">Phytophthora megakarya</name>
    <dbReference type="NCBI Taxonomy" id="4795"/>
    <lineage>
        <taxon>Eukaryota</taxon>
        <taxon>Sar</taxon>
        <taxon>Stramenopiles</taxon>
        <taxon>Oomycota</taxon>
        <taxon>Peronosporomycetes</taxon>
        <taxon>Peronosporales</taxon>
        <taxon>Peronosporaceae</taxon>
        <taxon>Phytophthora</taxon>
    </lineage>
</organism>
<comment type="caution">
    <text evidence="1">The sequence shown here is derived from an EMBL/GenBank/DDBJ whole genome shotgun (WGS) entry which is preliminary data.</text>
</comment>
<evidence type="ECO:0000313" key="2">
    <source>
        <dbReference type="Proteomes" id="UP000198211"/>
    </source>
</evidence>